<comment type="similarity">
    <text evidence="1">Belongs to the GTP cyclohydrolase I type 2/NIF3 family.</text>
</comment>
<dbReference type="FunFam" id="3.40.1390.30:FF:000002">
    <property type="entry name" value="Nif3-like dinuclear metal center protein"/>
    <property type="match status" value="1"/>
</dbReference>
<comment type="caution">
    <text evidence="5">The sequence shown here is derived from an EMBL/GenBank/DDBJ whole genome shotgun (WGS) entry which is preliminary data.</text>
</comment>
<dbReference type="PANTHER" id="PTHR13799:SF14">
    <property type="entry name" value="GTP CYCLOHYDROLASE 1 TYPE 2 HOMOLOG"/>
    <property type="match status" value="1"/>
</dbReference>
<organism evidence="5 6">
    <name type="scientific">Candidatus Sedimenticola endophacoides</name>
    <dbReference type="NCBI Taxonomy" id="2548426"/>
    <lineage>
        <taxon>Bacteria</taxon>
        <taxon>Pseudomonadati</taxon>
        <taxon>Pseudomonadota</taxon>
        <taxon>Gammaproteobacteria</taxon>
        <taxon>Chromatiales</taxon>
        <taxon>Sedimenticolaceae</taxon>
        <taxon>Sedimenticola</taxon>
    </lineage>
</organism>
<dbReference type="Pfam" id="PF01784">
    <property type="entry name" value="DUF34_NIF3"/>
    <property type="match status" value="1"/>
</dbReference>
<dbReference type="GO" id="GO:0005737">
    <property type="term" value="C:cytoplasm"/>
    <property type="evidence" value="ECO:0007669"/>
    <property type="project" value="TreeGrafter"/>
</dbReference>
<name>A0A657PPN9_9GAMM</name>
<evidence type="ECO:0000313" key="5">
    <source>
        <dbReference type="EMBL" id="OQX35336.1"/>
    </source>
</evidence>
<accession>A0A657PPN9</accession>
<gene>
    <name evidence="5" type="ORF">B0D84_02475</name>
</gene>
<dbReference type="Gene3D" id="3.40.1390.30">
    <property type="entry name" value="NIF3 (NGG1p interacting factor 3)-like"/>
    <property type="match status" value="2"/>
</dbReference>
<dbReference type="Proteomes" id="UP000243361">
    <property type="component" value="Unassembled WGS sequence"/>
</dbReference>
<keyword evidence="3 4" id="KW-0479">Metal-binding</keyword>
<feature type="binding site" evidence="4">
    <location>
        <position position="65"/>
    </location>
    <ligand>
        <name>a divalent metal cation</name>
        <dbReference type="ChEBI" id="CHEBI:60240"/>
        <label>1</label>
    </ligand>
</feature>
<dbReference type="NCBIfam" id="TIGR00486">
    <property type="entry name" value="YbgI_SA1388"/>
    <property type="match status" value="1"/>
</dbReference>
<feature type="binding site" evidence="4">
    <location>
        <position position="223"/>
    </location>
    <ligand>
        <name>a divalent metal cation</name>
        <dbReference type="ChEBI" id="CHEBI:60240"/>
        <label>1</label>
    </ligand>
</feature>
<dbReference type="InterPro" id="IPR002678">
    <property type="entry name" value="DUF34/NIF3"/>
</dbReference>
<proteinExistence type="inferred from homology"/>
<dbReference type="PANTHER" id="PTHR13799">
    <property type="entry name" value="NGG1 INTERACTING FACTOR 3"/>
    <property type="match status" value="1"/>
</dbReference>
<sequence>MVSLYEIERYCNGLLEVETCEDYCPNGLQVDAGRESVRRVVSGVSASQALVDAAAVAGADLLLVHHGYFWKGEGQTLTGIKGRRVRTLIQAGISLLAYHLPLDAHPRFGNNRQLGELLDLDGAPLDPTEPLVWAAELSAPLGPDDLAEQLHVALGRRPLHLPSGREGPLRRIGWCSGAAQGYMERAAAAGLDAFISGEVSEQTAHLARELGVHFYGAGHHATERAGVRALGEHLAGRFALEHRFIDIPNPV</sequence>
<reference evidence="5" key="1">
    <citation type="submission" date="2017-02" db="EMBL/GenBank/DDBJ databases">
        <title>Novel co-symbiosis in the unique lucinid bivalve Phacoides pectinatus.</title>
        <authorList>
            <person name="Lim S.J."/>
            <person name="Davis B.G."/>
            <person name="Gill D.E."/>
            <person name="Engel A.S."/>
            <person name="Anderson L.C."/>
            <person name="Campbell B.J."/>
        </authorList>
    </citation>
    <scope>NUCLEOTIDE SEQUENCE [LARGE SCALE GENOMIC DNA]</scope>
    <source>
        <strain evidence="5">LUC13016_P6</strain>
    </source>
</reference>
<protein>
    <recommendedName>
        <fullName evidence="2">GTP cyclohydrolase 1 type 2 homolog</fullName>
    </recommendedName>
</protein>
<dbReference type="AlphaFoldDB" id="A0A657PPN9"/>
<evidence type="ECO:0000256" key="2">
    <source>
        <dbReference type="ARBA" id="ARBA00022112"/>
    </source>
</evidence>
<evidence type="ECO:0000256" key="4">
    <source>
        <dbReference type="PIRSR" id="PIRSR602678-1"/>
    </source>
</evidence>
<dbReference type="EMBL" id="MUIE01000171">
    <property type="protein sequence ID" value="OQX35336.1"/>
    <property type="molecule type" value="Genomic_DNA"/>
</dbReference>
<evidence type="ECO:0000256" key="3">
    <source>
        <dbReference type="ARBA" id="ARBA00022723"/>
    </source>
</evidence>
<dbReference type="InterPro" id="IPR036069">
    <property type="entry name" value="DUF34/NIF3_sf"/>
</dbReference>
<feature type="binding site" evidence="4">
    <location>
        <position position="66"/>
    </location>
    <ligand>
        <name>a divalent metal cation</name>
        <dbReference type="ChEBI" id="CHEBI:60240"/>
        <label>1</label>
    </ligand>
</feature>
<evidence type="ECO:0000313" key="6">
    <source>
        <dbReference type="Proteomes" id="UP000243361"/>
    </source>
</evidence>
<keyword evidence="6" id="KW-1185">Reference proteome</keyword>
<feature type="binding site" evidence="4">
    <location>
        <position position="103"/>
    </location>
    <ligand>
        <name>a divalent metal cation</name>
        <dbReference type="ChEBI" id="CHEBI:60240"/>
        <label>1</label>
    </ligand>
</feature>
<feature type="binding site" evidence="4">
    <location>
        <position position="219"/>
    </location>
    <ligand>
        <name>a divalent metal cation</name>
        <dbReference type="ChEBI" id="CHEBI:60240"/>
        <label>1</label>
    </ligand>
</feature>
<evidence type="ECO:0000256" key="1">
    <source>
        <dbReference type="ARBA" id="ARBA00006964"/>
    </source>
</evidence>
<dbReference type="SUPFAM" id="SSF102705">
    <property type="entry name" value="NIF3 (NGG1p interacting factor 3)-like"/>
    <property type="match status" value="1"/>
</dbReference>
<dbReference type="GO" id="GO:0046872">
    <property type="term" value="F:metal ion binding"/>
    <property type="evidence" value="ECO:0007669"/>
    <property type="project" value="UniProtKB-KW"/>
</dbReference>